<keyword evidence="2" id="KW-1185">Reference proteome</keyword>
<proteinExistence type="predicted"/>
<protein>
    <submittedName>
        <fullName evidence="1">Uncharacterized protein</fullName>
    </submittedName>
</protein>
<name>A0A9P8LX88_9EUKA</name>
<sequence length="125" mass="14519">MRIFYPTPAERLPNYQICNLPCEASARKTGTGHAPKGKKCFCVIRRHAAMCSTYSQRARHVEYLSRGWSERGRTAGAERTIATFYWYHFIKLGIWQSRDYGEFVIIWQQIFGLAHHLEGENGIFC</sequence>
<comment type="caution">
    <text evidence="1">The sequence shown here is derived from an EMBL/GenBank/DDBJ whole genome shotgun (WGS) entry which is preliminary data.</text>
</comment>
<reference evidence="1 2" key="1">
    <citation type="journal article" date="2014" name="PLoS Genet.">
        <title>The Genome of Spironucleus salmonicida Highlights a Fish Pathogen Adapted to Fluctuating Environments.</title>
        <authorList>
            <person name="Xu F."/>
            <person name="Jerlstrom-Hultqvist J."/>
            <person name="Einarsson E."/>
            <person name="Astvaldsson A."/>
            <person name="Svard S.G."/>
            <person name="Andersson J.O."/>
        </authorList>
    </citation>
    <scope>NUCLEOTIDE SEQUENCE [LARGE SCALE GENOMIC DNA]</scope>
    <source>
        <strain evidence="1 2">ATCC 50377</strain>
    </source>
</reference>
<dbReference type="KEGG" id="ssao:94295467"/>
<evidence type="ECO:0000313" key="1">
    <source>
        <dbReference type="EMBL" id="KAH0575910.1"/>
    </source>
</evidence>
<dbReference type="RefSeq" id="XP_067766683.1">
    <property type="nucleotide sequence ID" value="XM_067905366.1"/>
</dbReference>
<accession>A0A9P8LX88</accession>
<evidence type="ECO:0000313" key="2">
    <source>
        <dbReference type="Proteomes" id="UP000018208"/>
    </source>
</evidence>
<organism evidence="1 2">
    <name type="scientific">Spironucleus salmonicida</name>
    <dbReference type="NCBI Taxonomy" id="348837"/>
    <lineage>
        <taxon>Eukaryota</taxon>
        <taxon>Metamonada</taxon>
        <taxon>Diplomonadida</taxon>
        <taxon>Hexamitidae</taxon>
        <taxon>Hexamitinae</taxon>
        <taxon>Spironucleus</taxon>
    </lineage>
</organism>
<dbReference type="Proteomes" id="UP000018208">
    <property type="component" value="Unassembled WGS sequence"/>
</dbReference>
<gene>
    <name evidence="1" type="ORF">SS50377_21444</name>
</gene>
<dbReference type="EMBL" id="AUWU02000002">
    <property type="protein sequence ID" value="KAH0575910.1"/>
    <property type="molecule type" value="Genomic_DNA"/>
</dbReference>
<dbReference type="AlphaFoldDB" id="A0A9P8LX88"/>
<dbReference type="GeneID" id="94295467"/>